<dbReference type="EMBL" id="KV006382">
    <property type="protein sequence ID" value="KZV32673.1"/>
    <property type="molecule type" value="Genomic_DNA"/>
</dbReference>
<evidence type="ECO:0000313" key="3">
    <source>
        <dbReference type="Proteomes" id="UP000250235"/>
    </source>
</evidence>
<accession>A0A2Z7BDV7</accession>
<proteinExistence type="predicted"/>
<keyword evidence="1" id="KW-0175">Coiled coil</keyword>
<sequence>MEKLQGQLCFGTVNPAVQRSTQICDSQTVNSDLGQSTQLVTVNSDLGQSTQLEMALFVPRTRAAATLRMKQITLDNHNRTIRRLRAKLATERHESATIKKGLQDKDHIQLTESTIQEQQLTIETLMEENSRLLQTIQGLKVDNVVPFDDEWEEEEGLEEIPVGEGGIVDE</sequence>
<dbReference type="AlphaFoldDB" id="A0A2Z7BDV7"/>
<keyword evidence="3" id="KW-1185">Reference proteome</keyword>
<reference evidence="2 3" key="1">
    <citation type="journal article" date="2015" name="Proc. Natl. Acad. Sci. U.S.A.">
        <title>The resurrection genome of Boea hygrometrica: A blueprint for survival of dehydration.</title>
        <authorList>
            <person name="Xiao L."/>
            <person name="Yang G."/>
            <person name="Zhang L."/>
            <person name="Yang X."/>
            <person name="Zhao S."/>
            <person name="Ji Z."/>
            <person name="Zhou Q."/>
            <person name="Hu M."/>
            <person name="Wang Y."/>
            <person name="Chen M."/>
            <person name="Xu Y."/>
            <person name="Jin H."/>
            <person name="Xiao X."/>
            <person name="Hu G."/>
            <person name="Bao F."/>
            <person name="Hu Y."/>
            <person name="Wan P."/>
            <person name="Li L."/>
            <person name="Deng X."/>
            <person name="Kuang T."/>
            <person name="Xiang C."/>
            <person name="Zhu J.K."/>
            <person name="Oliver M.J."/>
            <person name="He Y."/>
        </authorList>
    </citation>
    <scope>NUCLEOTIDE SEQUENCE [LARGE SCALE GENOMIC DNA]</scope>
    <source>
        <strain evidence="3">cv. XS01</strain>
    </source>
</reference>
<organism evidence="2 3">
    <name type="scientific">Dorcoceras hygrometricum</name>
    <dbReference type="NCBI Taxonomy" id="472368"/>
    <lineage>
        <taxon>Eukaryota</taxon>
        <taxon>Viridiplantae</taxon>
        <taxon>Streptophyta</taxon>
        <taxon>Embryophyta</taxon>
        <taxon>Tracheophyta</taxon>
        <taxon>Spermatophyta</taxon>
        <taxon>Magnoliopsida</taxon>
        <taxon>eudicotyledons</taxon>
        <taxon>Gunneridae</taxon>
        <taxon>Pentapetalae</taxon>
        <taxon>asterids</taxon>
        <taxon>lamiids</taxon>
        <taxon>Lamiales</taxon>
        <taxon>Gesneriaceae</taxon>
        <taxon>Didymocarpoideae</taxon>
        <taxon>Trichosporeae</taxon>
        <taxon>Loxocarpinae</taxon>
        <taxon>Dorcoceras</taxon>
    </lineage>
</organism>
<feature type="coiled-coil region" evidence="1">
    <location>
        <begin position="67"/>
        <end position="142"/>
    </location>
</feature>
<name>A0A2Z7BDV7_9LAMI</name>
<dbReference type="Proteomes" id="UP000250235">
    <property type="component" value="Unassembled WGS sequence"/>
</dbReference>
<evidence type="ECO:0000256" key="1">
    <source>
        <dbReference type="SAM" id="Coils"/>
    </source>
</evidence>
<gene>
    <name evidence="2" type="ORF">F511_35938</name>
</gene>
<protein>
    <submittedName>
        <fullName evidence="2">Uncharacterized protein</fullName>
    </submittedName>
</protein>
<evidence type="ECO:0000313" key="2">
    <source>
        <dbReference type="EMBL" id="KZV32673.1"/>
    </source>
</evidence>